<keyword evidence="3 7" id="KW-0812">Transmembrane</keyword>
<feature type="transmembrane region" description="Helical" evidence="7">
    <location>
        <begin position="83"/>
        <end position="105"/>
    </location>
</feature>
<sequence length="221" mass="23679">MTGEHMLYAIALANVAVFAAWHNLDPRFMRANFLVSEESIKRGRWHTLLTSAFSHRDVSHLAANMLALYFFGRDVARALGPAALLNLYVVAGVVASGAHVAWCEYKRAERAPKGRGIFQSAGRYWENNVGYLTTPPALGASGAVNAIVLLNALLWPGSTVYLYMVLPVPNAVLAAAFVARDYYGARLGLGESGVGHAAHLGGAAVGAAAWGGLMLKRMARR</sequence>
<keyword evidence="6 7" id="KW-0472">Membrane</keyword>
<evidence type="ECO:0000256" key="3">
    <source>
        <dbReference type="ARBA" id="ARBA00022692"/>
    </source>
</evidence>
<dbReference type="AlphaFoldDB" id="C1N3F4"/>
<evidence type="ECO:0000259" key="8">
    <source>
        <dbReference type="Pfam" id="PF01694"/>
    </source>
</evidence>
<dbReference type="InterPro" id="IPR035952">
    <property type="entry name" value="Rhomboid-like_sf"/>
</dbReference>
<dbReference type="KEGG" id="mpp:MICPUCDRAFT_42181"/>
<keyword evidence="4" id="KW-0378">Hydrolase</keyword>
<dbReference type="OrthoDB" id="418595at2759"/>
<dbReference type="Gene3D" id="1.20.1540.10">
    <property type="entry name" value="Rhomboid-like"/>
    <property type="match status" value="1"/>
</dbReference>
<dbReference type="PANTHER" id="PTHR43731:SF14">
    <property type="entry name" value="PRESENILIN-ASSOCIATED RHOMBOID-LIKE PROTEIN, MITOCHONDRIAL"/>
    <property type="match status" value="1"/>
</dbReference>
<organism evidence="10">
    <name type="scientific">Micromonas pusilla (strain CCMP1545)</name>
    <name type="common">Picoplanktonic green alga</name>
    <dbReference type="NCBI Taxonomy" id="564608"/>
    <lineage>
        <taxon>Eukaryota</taxon>
        <taxon>Viridiplantae</taxon>
        <taxon>Chlorophyta</taxon>
        <taxon>Mamiellophyceae</taxon>
        <taxon>Mamiellales</taxon>
        <taxon>Mamiellaceae</taxon>
        <taxon>Micromonas</taxon>
    </lineage>
</organism>
<protein>
    <submittedName>
        <fullName evidence="9">Predicted protein</fullName>
    </submittedName>
</protein>
<evidence type="ECO:0000313" key="10">
    <source>
        <dbReference type="Proteomes" id="UP000001876"/>
    </source>
</evidence>
<gene>
    <name evidence="9" type="ORF">MICPUCDRAFT_42181</name>
</gene>
<dbReference type="GO" id="GO:0004252">
    <property type="term" value="F:serine-type endopeptidase activity"/>
    <property type="evidence" value="ECO:0007669"/>
    <property type="project" value="InterPro"/>
</dbReference>
<evidence type="ECO:0000256" key="2">
    <source>
        <dbReference type="ARBA" id="ARBA00009045"/>
    </source>
</evidence>
<dbReference type="RefSeq" id="XP_003062370.1">
    <property type="nucleotide sequence ID" value="XM_003062324.1"/>
</dbReference>
<evidence type="ECO:0000256" key="5">
    <source>
        <dbReference type="ARBA" id="ARBA00022989"/>
    </source>
</evidence>
<dbReference type="PANTHER" id="PTHR43731">
    <property type="entry name" value="RHOMBOID PROTEASE"/>
    <property type="match status" value="1"/>
</dbReference>
<keyword evidence="10" id="KW-1185">Reference proteome</keyword>
<feature type="domain" description="Peptidase S54 rhomboid" evidence="8">
    <location>
        <begin position="43"/>
        <end position="209"/>
    </location>
</feature>
<dbReference type="Proteomes" id="UP000001876">
    <property type="component" value="Unassembled WGS sequence"/>
</dbReference>
<dbReference type="eggNOG" id="KOG2980">
    <property type="taxonomic scope" value="Eukaryota"/>
</dbReference>
<evidence type="ECO:0000256" key="1">
    <source>
        <dbReference type="ARBA" id="ARBA00004141"/>
    </source>
</evidence>
<dbReference type="GeneID" id="9688040"/>
<dbReference type="SUPFAM" id="SSF144091">
    <property type="entry name" value="Rhomboid-like"/>
    <property type="match status" value="1"/>
</dbReference>
<evidence type="ECO:0000256" key="7">
    <source>
        <dbReference type="SAM" id="Phobius"/>
    </source>
</evidence>
<comment type="subcellular location">
    <subcellularLocation>
        <location evidence="1">Membrane</location>
        <topology evidence="1">Multi-pass membrane protein</topology>
    </subcellularLocation>
</comment>
<accession>C1N3F4</accession>
<name>C1N3F4_MICPC</name>
<feature type="transmembrane region" description="Helical" evidence="7">
    <location>
        <begin position="198"/>
        <end position="215"/>
    </location>
</feature>
<evidence type="ECO:0000256" key="4">
    <source>
        <dbReference type="ARBA" id="ARBA00022801"/>
    </source>
</evidence>
<dbReference type="InterPro" id="IPR050925">
    <property type="entry name" value="Rhomboid_protease_S54"/>
</dbReference>
<dbReference type="Pfam" id="PF01694">
    <property type="entry name" value="Rhomboid"/>
    <property type="match status" value="1"/>
</dbReference>
<dbReference type="GO" id="GO:0016020">
    <property type="term" value="C:membrane"/>
    <property type="evidence" value="ECO:0007669"/>
    <property type="project" value="UniProtKB-SubCell"/>
</dbReference>
<proteinExistence type="inferred from homology"/>
<dbReference type="OMA" id="IMEPRVW"/>
<evidence type="ECO:0000256" key="6">
    <source>
        <dbReference type="ARBA" id="ARBA00023136"/>
    </source>
</evidence>
<evidence type="ECO:0000313" key="9">
    <source>
        <dbReference type="EMBL" id="EEH53189.1"/>
    </source>
</evidence>
<keyword evidence="5 7" id="KW-1133">Transmembrane helix</keyword>
<reference evidence="9 10" key="1">
    <citation type="journal article" date="2009" name="Science">
        <title>Green evolution and dynamic adaptations revealed by genomes of the marine picoeukaryotes Micromonas.</title>
        <authorList>
            <person name="Worden A.Z."/>
            <person name="Lee J.H."/>
            <person name="Mock T."/>
            <person name="Rouze P."/>
            <person name="Simmons M.P."/>
            <person name="Aerts A.L."/>
            <person name="Allen A.E."/>
            <person name="Cuvelier M.L."/>
            <person name="Derelle E."/>
            <person name="Everett M.V."/>
            <person name="Foulon E."/>
            <person name="Grimwood J."/>
            <person name="Gundlach H."/>
            <person name="Henrissat B."/>
            <person name="Napoli C."/>
            <person name="McDonald S.M."/>
            <person name="Parker M.S."/>
            <person name="Rombauts S."/>
            <person name="Salamov A."/>
            <person name="Von Dassow P."/>
            <person name="Badger J.H."/>
            <person name="Coutinho P.M."/>
            <person name="Demir E."/>
            <person name="Dubchak I."/>
            <person name="Gentemann C."/>
            <person name="Eikrem W."/>
            <person name="Gready J.E."/>
            <person name="John U."/>
            <person name="Lanier W."/>
            <person name="Lindquist E.A."/>
            <person name="Lucas S."/>
            <person name="Mayer K.F."/>
            <person name="Moreau H."/>
            <person name="Not F."/>
            <person name="Otillar R."/>
            <person name="Panaud O."/>
            <person name="Pangilinan J."/>
            <person name="Paulsen I."/>
            <person name="Piegu B."/>
            <person name="Poliakov A."/>
            <person name="Robbens S."/>
            <person name="Schmutz J."/>
            <person name="Toulza E."/>
            <person name="Wyss T."/>
            <person name="Zelensky A."/>
            <person name="Zhou K."/>
            <person name="Armbrust E.V."/>
            <person name="Bhattacharya D."/>
            <person name="Goodenough U.W."/>
            <person name="Van de Peer Y."/>
            <person name="Grigoriev I.V."/>
        </authorList>
    </citation>
    <scope>NUCLEOTIDE SEQUENCE [LARGE SCALE GENOMIC DNA]</scope>
    <source>
        <strain evidence="9 10">CCMP1545</strain>
    </source>
</reference>
<feature type="transmembrane region" description="Helical" evidence="7">
    <location>
        <begin position="6"/>
        <end position="24"/>
    </location>
</feature>
<feature type="transmembrane region" description="Helical" evidence="7">
    <location>
        <begin position="160"/>
        <end position="178"/>
    </location>
</feature>
<dbReference type="STRING" id="564608.C1N3F4"/>
<comment type="similarity">
    <text evidence="2">Belongs to the peptidase S54 family.</text>
</comment>
<dbReference type="EMBL" id="GG663746">
    <property type="protein sequence ID" value="EEH53189.1"/>
    <property type="molecule type" value="Genomic_DNA"/>
</dbReference>
<dbReference type="InterPro" id="IPR022764">
    <property type="entry name" value="Peptidase_S54_rhomboid_dom"/>
</dbReference>